<dbReference type="PROSITE" id="PS50231">
    <property type="entry name" value="RICIN_B_LECTIN"/>
    <property type="match status" value="1"/>
</dbReference>
<evidence type="ECO:0000256" key="6">
    <source>
        <dbReference type="ARBA" id="ARBA00022968"/>
    </source>
</evidence>
<evidence type="ECO:0000256" key="9">
    <source>
        <dbReference type="ARBA" id="ARBA00023136"/>
    </source>
</evidence>
<dbReference type="GO" id="GO:0004653">
    <property type="term" value="F:polypeptide N-acetylgalactosaminyltransferase activity"/>
    <property type="evidence" value="ECO:0007669"/>
    <property type="project" value="TreeGrafter"/>
</dbReference>
<dbReference type="Pfam" id="PF00535">
    <property type="entry name" value="Glycos_transf_2"/>
    <property type="match status" value="1"/>
</dbReference>
<dbReference type="SUPFAM" id="SSF50370">
    <property type="entry name" value="Ricin B-like lectins"/>
    <property type="match status" value="1"/>
</dbReference>
<keyword evidence="8 11" id="KW-0333">Golgi apparatus</keyword>
<dbReference type="SMART" id="SM00458">
    <property type="entry name" value="RICIN"/>
    <property type="match status" value="1"/>
</dbReference>
<dbReference type="InterPro" id="IPR045885">
    <property type="entry name" value="GalNAc-T"/>
</dbReference>
<protein>
    <recommendedName>
        <fullName evidence="11">Polypeptide N-acetylgalactosaminyltransferase</fullName>
        <ecNumber evidence="11">2.4.1.-</ecNumber>
    </recommendedName>
    <alternativeName>
        <fullName evidence="11">Protein-UDP acetylgalactosaminyltransferase</fullName>
    </alternativeName>
</protein>
<dbReference type="EMBL" id="BLXT01008026">
    <property type="protein sequence ID" value="GFO45253.1"/>
    <property type="molecule type" value="Genomic_DNA"/>
</dbReference>
<dbReference type="InterPro" id="IPR035992">
    <property type="entry name" value="Ricin_B-like_lectins"/>
</dbReference>
<keyword evidence="9 11" id="KW-0472">Membrane</keyword>
<dbReference type="Proteomes" id="UP000735302">
    <property type="component" value="Unassembled WGS sequence"/>
</dbReference>
<dbReference type="InterPro" id="IPR001173">
    <property type="entry name" value="Glyco_trans_2-like"/>
</dbReference>
<dbReference type="EC" id="2.4.1.-" evidence="11"/>
<dbReference type="SUPFAM" id="SSF53448">
    <property type="entry name" value="Nucleotide-diphospho-sugar transferases"/>
    <property type="match status" value="1"/>
</dbReference>
<keyword evidence="7 11" id="KW-1133">Transmembrane helix</keyword>
<dbReference type="PANTHER" id="PTHR11675">
    <property type="entry name" value="N-ACETYLGALACTOSAMINYLTRANSFERASE"/>
    <property type="match status" value="1"/>
</dbReference>
<evidence type="ECO:0000259" key="12">
    <source>
        <dbReference type="SMART" id="SM00458"/>
    </source>
</evidence>
<dbReference type="GO" id="GO:0000139">
    <property type="term" value="C:Golgi membrane"/>
    <property type="evidence" value="ECO:0007669"/>
    <property type="project" value="UniProtKB-SubCell"/>
</dbReference>
<dbReference type="Gene3D" id="2.80.10.50">
    <property type="match status" value="1"/>
</dbReference>
<evidence type="ECO:0000256" key="5">
    <source>
        <dbReference type="ARBA" id="ARBA00022734"/>
    </source>
</evidence>
<evidence type="ECO:0000256" key="2">
    <source>
        <dbReference type="ARBA" id="ARBA00005680"/>
    </source>
</evidence>
<keyword evidence="5 11" id="KW-0430">Lectin</keyword>
<dbReference type="GO" id="GO:0030246">
    <property type="term" value="F:carbohydrate binding"/>
    <property type="evidence" value="ECO:0007669"/>
    <property type="project" value="UniProtKB-KW"/>
</dbReference>
<keyword evidence="4 11" id="KW-0812">Transmembrane</keyword>
<evidence type="ECO:0000313" key="14">
    <source>
        <dbReference type="Proteomes" id="UP000735302"/>
    </source>
</evidence>
<dbReference type="Pfam" id="PF00652">
    <property type="entry name" value="Ricin_B_lectin"/>
    <property type="match status" value="1"/>
</dbReference>
<keyword evidence="11" id="KW-0328">Glycosyltransferase</keyword>
<keyword evidence="11" id="KW-0464">Manganese</keyword>
<keyword evidence="3 11" id="KW-0808">Transferase</keyword>
<comment type="pathway">
    <text evidence="11">Protein modification; protein glycosylation.</text>
</comment>
<reference evidence="13 14" key="1">
    <citation type="journal article" date="2021" name="Elife">
        <title>Chloroplast acquisition without the gene transfer in kleptoplastic sea slugs, Plakobranchus ocellatus.</title>
        <authorList>
            <person name="Maeda T."/>
            <person name="Takahashi S."/>
            <person name="Yoshida T."/>
            <person name="Shimamura S."/>
            <person name="Takaki Y."/>
            <person name="Nagai Y."/>
            <person name="Toyoda A."/>
            <person name="Suzuki Y."/>
            <person name="Arimoto A."/>
            <person name="Ishii H."/>
            <person name="Satoh N."/>
            <person name="Nishiyama T."/>
            <person name="Hasebe M."/>
            <person name="Maruyama T."/>
            <person name="Minagawa J."/>
            <person name="Obokata J."/>
            <person name="Shigenobu S."/>
        </authorList>
    </citation>
    <scope>NUCLEOTIDE SEQUENCE [LARGE SCALE GENOMIC DNA]</scope>
</reference>
<keyword evidence="14" id="KW-1185">Reference proteome</keyword>
<comment type="subcellular location">
    <subcellularLocation>
        <location evidence="1 11">Golgi apparatus membrane</location>
        <topology evidence="1 11">Single-pass type II membrane protein</topology>
    </subcellularLocation>
</comment>
<comment type="cofactor">
    <cofactor evidence="11">
        <name>Mn(2+)</name>
        <dbReference type="ChEBI" id="CHEBI:29035"/>
    </cofactor>
</comment>
<gene>
    <name evidence="13" type="ORF">PoB_007175800</name>
</gene>
<name>A0AAV4DLV0_9GAST</name>
<dbReference type="Gene3D" id="3.90.550.10">
    <property type="entry name" value="Spore Coat Polysaccharide Biosynthesis Protein SpsA, Chain A"/>
    <property type="match status" value="1"/>
</dbReference>
<evidence type="ECO:0000256" key="11">
    <source>
        <dbReference type="RuleBase" id="RU361242"/>
    </source>
</evidence>
<comment type="similarity">
    <text evidence="2 11">Belongs to the glycosyltransferase 2 family. GalNAc-T subfamily.</text>
</comment>
<proteinExistence type="inferred from homology"/>
<evidence type="ECO:0000256" key="10">
    <source>
        <dbReference type="ARBA" id="ARBA00023157"/>
    </source>
</evidence>
<evidence type="ECO:0000256" key="3">
    <source>
        <dbReference type="ARBA" id="ARBA00022679"/>
    </source>
</evidence>
<evidence type="ECO:0000256" key="4">
    <source>
        <dbReference type="ARBA" id="ARBA00022692"/>
    </source>
</evidence>
<dbReference type="Pfam" id="PF02709">
    <property type="entry name" value="Glyco_transf_7C"/>
    <property type="match status" value="1"/>
</dbReference>
<evidence type="ECO:0000256" key="1">
    <source>
        <dbReference type="ARBA" id="ARBA00004323"/>
    </source>
</evidence>
<keyword evidence="10 11" id="KW-1015">Disulfide bond</keyword>
<feature type="domain" description="Ricin B lectin" evidence="12">
    <location>
        <begin position="730"/>
        <end position="852"/>
    </location>
</feature>
<keyword evidence="6" id="KW-0735">Signal-anchor</keyword>
<dbReference type="InterPro" id="IPR000772">
    <property type="entry name" value="Ricin_B_lectin"/>
</dbReference>
<evidence type="ECO:0000256" key="8">
    <source>
        <dbReference type="ARBA" id="ARBA00023034"/>
    </source>
</evidence>
<dbReference type="AlphaFoldDB" id="A0AAV4DLV0"/>
<evidence type="ECO:0000313" key="13">
    <source>
        <dbReference type="EMBL" id="GFO45253.1"/>
    </source>
</evidence>
<dbReference type="PANTHER" id="PTHR11675:SF126">
    <property type="entry name" value="RICIN B LECTIN DOMAIN-CONTAINING PROTEIN"/>
    <property type="match status" value="1"/>
</dbReference>
<dbReference type="InterPro" id="IPR027791">
    <property type="entry name" value="Galactosyl_T_C"/>
</dbReference>
<dbReference type="GO" id="GO:0006493">
    <property type="term" value="P:protein O-linked glycosylation"/>
    <property type="evidence" value="ECO:0007669"/>
    <property type="project" value="TreeGrafter"/>
</dbReference>
<organism evidence="13 14">
    <name type="scientific">Plakobranchus ocellatus</name>
    <dbReference type="NCBI Taxonomy" id="259542"/>
    <lineage>
        <taxon>Eukaryota</taxon>
        <taxon>Metazoa</taxon>
        <taxon>Spiralia</taxon>
        <taxon>Lophotrochozoa</taxon>
        <taxon>Mollusca</taxon>
        <taxon>Gastropoda</taxon>
        <taxon>Heterobranchia</taxon>
        <taxon>Euthyneura</taxon>
        <taxon>Panpulmonata</taxon>
        <taxon>Sacoglossa</taxon>
        <taxon>Placobranchoidea</taxon>
        <taxon>Plakobranchidae</taxon>
        <taxon>Plakobranchus</taxon>
    </lineage>
</organism>
<sequence length="873" mass="100818">MLFSVLRGRFPPKEVKFILLGAFFVFFILLIWSLNSNVTLILKQRYDDITKKQLIGKLANDLYGEHLDRVPPLKEPYLFDGPIISYRKRNRDSRKLPFLVFAKDLDKTVDGVKDKNSEDFSIHVEKKFRILPDLPNSIRTSINKLQKPEITPNNFGKDAIYDESMGSNFHIIPPILKDHTNRFDLERREAENLFPSKNETKLGKEEVYQRKDGDISKNQDHAADKTTLIQSLVNSKEPAKSPNSYSSLLPKTENVIADFNKFSDFNNHEKDQNSLEIIAMNQTFENKELENRDIQRIASQYNSLNEKPYFIHPKNSNEPLINIMEANLYEISKDKKYEGIVLPSLVATVGKPGDPGEYGKSYKYPMKDLTPDQKRQKEADYKQHYFDAWTSNKISVHRNLRDDRIVQCKNQSFPHLPKISVLIVFFNEAWTTLLRTIHSILDRTSPEVLAEIILLDDLSDLPHLGLPLESYVQSLDKIRLFRATERLGLIRARNAVFQHSTGDIVIFLDSHIECFPGWLEPLVAPIVEDYRTVTFPVIEIIDPMTFQVVESRSPTAIGGLNIKTLNFNWLVSRNISNAKHGANLPSPTMPGGLYAVSRRWFSQLGQYDPGLAYWGGENIEMSFKTWMCGGSLLQVSCSHIGHIFRSVNPALKERMHNPGHKNSVRVAEVWMDRFKHFFYEQIAYRIPDFGDVSGRVKLRNSLNCHRFSWYLDKVFPELKKEMDLQSVYSGPIVSAAVQLCIDRSDDHNIRLNKCRSRFVYQYWHLSSDGRLMSGDRVVGVIIKKQMGKTKPRMGLYKTFHRNKDVQFQFSYDQRYRLMHVMSGLCLHAESGAHNVVLTTCSQSSMAQRWLLKTRQQLQSSLRNQGIPIDWSEE</sequence>
<evidence type="ECO:0000256" key="7">
    <source>
        <dbReference type="ARBA" id="ARBA00022989"/>
    </source>
</evidence>
<accession>A0AAV4DLV0</accession>
<dbReference type="CDD" id="cd02510">
    <property type="entry name" value="pp-GalNAc-T"/>
    <property type="match status" value="1"/>
</dbReference>
<dbReference type="InterPro" id="IPR029044">
    <property type="entry name" value="Nucleotide-diphossugar_trans"/>
</dbReference>
<comment type="caution">
    <text evidence="13">The sequence shown here is derived from an EMBL/GenBank/DDBJ whole genome shotgun (WGS) entry which is preliminary data.</text>
</comment>
<feature type="transmembrane region" description="Helical" evidence="11">
    <location>
        <begin position="17"/>
        <end position="34"/>
    </location>
</feature>